<proteinExistence type="predicted"/>
<dbReference type="RefSeq" id="WP_193636530.1">
    <property type="nucleotide sequence ID" value="NZ_JADCSA010000001.1"/>
</dbReference>
<evidence type="ECO:0000256" key="2">
    <source>
        <dbReference type="SAM" id="Phobius"/>
    </source>
</evidence>
<comment type="caution">
    <text evidence="3">The sequence shown here is derived from an EMBL/GenBank/DDBJ whole genome shotgun (WGS) entry which is preliminary data.</text>
</comment>
<feature type="transmembrane region" description="Helical" evidence="2">
    <location>
        <begin position="85"/>
        <end position="105"/>
    </location>
</feature>
<keyword evidence="2" id="KW-1133">Transmembrane helix</keyword>
<dbReference type="Pfam" id="PF09534">
    <property type="entry name" value="Trp_oprn_chp"/>
    <property type="match status" value="1"/>
</dbReference>
<dbReference type="EMBL" id="JADCSA010000001">
    <property type="protein sequence ID" value="MBE7323201.1"/>
    <property type="molecule type" value="Genomic_DNA"/>
</dbReference>
<dbReference type="InterPro" id="IPR019051">
    <property type="entry name" value="Trp_biosyn_TM_oprn/chp"/>
</dbReference>
<keyword evidence="2" id="KW-0472">Membrane</keyword>
<keyword evidence="4" id="KW-1185">Reference proteome</keyword>
<organism evidence="3 4">
    <name type="scientific">Nocardioides malaquae</name>
    <dbReference type="NCBI Taxonomy" id="2773426"/>
    <lineage>
        <taxon>Bacteria</taxon>
        <taxon>Bacillati</taxon>
        <taxon>Actinomycetota</taxon>
        <taxon>Actinomycetes</taxon>
        <taxon>Propionibacteriales</taxon>
        <taxon>Nocardioidaceae</taxon>
        <taxon>Nocardioides</taxon>
    </lineage>
</organism>
<name>A0ABR9RNQ3_9ACTN</name>
<dbReference type="Proteomes" id="UP000756387">
    <property type="component" value="Unassembled WGS sequence"/>
</dbReference>
<feature type="region of interest" description="Disordered" evidence="1">
    <location>
        <begin position="171"/>
        <end position="198"/>
    </location>
</feature>
<protein>
    <submittedName>
        <fullName evidence="3">Trp biosynthesis-associated membrane protein</fullName>
    </submittedName>
</protein>
<reference evidence="3 4" key="1">
    <citation type="submission" date="2020-10" db="EMBL/GenBank/DDBJ databases">
        <title>Nocardioides sp. isolated from sludge.</title>
        <authorList>
            <person name="Zhang X."/>
        </authorList>
    </citation>
    <scope>NUCLEOTIDE SEQUENCE [LARGE SCALE GENOMIC DNA]</scope>
    <source>
        <strain evidence="3 4">Y6</strain>
    </source>
</reference>
<accession>A0ABR9RNQ3</accession>
<feature type="compositionally biased region" description="Basic and acidic residues" evidence="1">
    <location>
        <begin position="188"/>
        <end position="198"/>
    </location>
</feature>
<feature type="transmembrane region" description="Helical" evidence="2">
    <location>
        <begin position="55"/>
        <end position="73"/>
    </location>
</feature>
<sequence length="198" mass="20378">MADRSFGPTVLAGVLGAALAAATGHQRWVTLTAPGTGQGAVDWFTENNPGLGEMPAAGALGLVALASWGVVLVSRGRWRRAVAGMGLLATVGIGVAWVVGALSLRDDVRDRAGVADLATAWEVEWSAAFVLAGLSVLLLLPAHVVAVLRAPRWPEMGGRYDAPASRAAAAPASEKVAAEEGDPADLWRAIDEGRDPTL</sequence>
<keyword evidence="2" id="KW-0812">Transmembrane</keyword>
<evidence type="ECO:0000313" key="4">
    <source>
        <dbReference type="Proteomes" id="UP000756387"/>
    </source>
</evidence>
<evidence type="ECO:0000313" key="3">
    <source>
        <dbReference type="EMBL" id="MBE7323201.1"/>
    </source>
</evidence>
<evidence type="ECO:0000256" key="1">
    <source>
        <dbReference type="SAM" id="MobiDB-lite"/>
    </source>
</evidence>
<gene>
    <name evidence="3" type="ORF">IEQ44_00865</name>
</gene>
<feature type="transmembrane region" description="Helical" evidence="2">
    <location>
        <begin position="125"/>
        <end position="148"/>
    </location>
</feature>